<dbReference type="Pfam" id="PF04168">
    <property type="entry name" value="Alpha-E"/>
    <property type="match status" value="1"/>
</dbReference>
<evidence type="ECO:0000313" key="2">
    <source>
        <dbReference type="EMBL" id="MFC6356504.1"/>
    </source>
</evidence>
<dbReference type="PANTHER" id="PTHR34595:SF7">
    <property type="entry name" value="SLL1039 PROTEIN"/>
    <property type="match status" value="1"/>
</dbReference>
<accession>A0ABW1VF26</accession>
<proteinExistence type="predicted"/>
<evidence type="ECO:0000313" key="3">
    <source>
        <dbReference type="Proteomes" id="UP001596306"/>
    </source>
</evidence>
<dbReference type="InterPro" id="IPR051680">
    <property type="entry name" value="ATP-dep_Glu-Cys_Ligase-2"/>
</dbReference>
<dbReference type="RefSeq" id="WP_386731012.1">
    <property type="nucleotide sequence ID" value="NZ_JBHSTP010000002.1"/>
</dbReference>
<gene>
    <name evidence="2" type="ORF">ACFQB0_10325</name>
</gene>
<reference evidence="3" key="1">
    <citation type="journal article" date="2019" name="Int. J. Syst. Evol. Microbiol.">
        <title>The Global Catalogue of Microorganisms (GCM) 10K type strain sequencing project: providing services to taxonomists for standard genome sequencing and annotation.</title>
        <authorList>
            <consortium name="The Broad Institute Genomics Platform"/>
            <consortium name="The Broad Institute Genome Sequencing Center for Infectious Disease"/>
            <person name="Wu L."/>
            <person name="Ma J."/>
        </authorList>
    </citation>
    <scope>NUCLEOTIDE SEQUENCE [LARGE SCALE GENOMIC DNA]</scope>
    <source>
        <strain evidence="3">CCUG 43304</strain>
    </source>
</reference>
<keyword evidence="3" id="KW-1185">Reference proteome</keyword>
<dbReference type="PANTHER" id="PTHR34595">
    <property type="entry name" value="BLR5612 PROTEIN"/>
    <property type="match status" value="1"/>
</dbReference>
<feature type="domain" description="DUF403" evidence="1">
    <location>
        <begin position="1"/>
        <end position="296"/>
    </location>
</feature>
<organism evidence="2 3">
    <name type="scientific">Luethyella okanaganae</name>
    <dbReference type="NCBI Taxonomy" id="69372"/>
    <lineage>
        <taxon>Bacteria</taxon>
        <taxon>Bacillati</taxon>
        <taxon>Actinomycetota</taxon>
        <taxon>Actinomycetes</taxon>
        <taxon>Micrococcales</taxon>
        <taxon>Microbacteriaceae</taxon>
        <taxon>Luethyella</taxon>
    </lineage>
</organism>
<dbReference type="Proteomes" id="UP001596306">
    <property type="component" value="Unassembled WGS sequence"/>
</dbReference>
<dbReference type="EMBL" id="JBHSTP010000002">
    <property type="protein sequence ID" value="MFC6356504.1"/>
    <property type="molecule type" value="Genomic_DNA"/>
</dbReference>
<name>A0ABW1VF26_9MICO</name>
<protein>
    <submittedName>
        <fullName evidence="2">Alpha-E domain-containing protein</fullName>
    </submittedName>
</protein>
<comment type="caution">
    <text evidence="2">The sequence shown here is derived from an EMBL/GenBank/DDBJ whole genome shotgun (WGS) entry which is preliminary data.</text>
</comment>
<sequence length="309" mass="34563">MLSRIAESLFWIGRYVERSDGTARILDVHLQLLLEDPWIDEDTACRSLVSVMGGEVPDGQHLGRQDVITLLAVDRTHPASIAYAIGAARENARRAREIVSTELWECLNATYTGMPKRVAGDKSHSFFRWVRDRAALAIGVVESATSRDDAWLFFSLGRAIERADMTARLLATRSLTEASGPSWTTILRSCGAYEAYLRSYRGVPSTRNAAEFLLLDRLFPRSIMFAVSRAEEHLRSLDPNSGRVGVSDRAQRVLGQIRSELEFRPIAEILEDLPKHMAEVQTATSEASEAIRRRYFPTSAVPVWIGENA</sequence>
<dbReference type="InterPro" id="IPR007296">
    <property type="entry name" value="DUF403"/>
</dbReference>
<evidence type="ECO:0000259" key="1">
    <source>
        <dbReference type="Pfam" id="PF04168"/>
    </source>
</evidence>